<dbReference type="EMBL" id="JAWIIJ010000008">
    <property type="protein sequence ID" value="MDV2079579.1"/>
    <property type="molecule type" value="Genomic_DNA"/>
</dbReference>
<comment type="caution">
    <text evidence="2">The sequence shown here is derived from an EMBL/GenBank/DDBJ whole genome shotgun (WGS) entry which is preliminary data.</text>
</comment>
<accession>A0ABU3VZ68</accession>
<feature type="compositionally biased region" description="Polar residues" evidence="1">
    <location>
        <begin position="28"/>
        <end position="40"/>
    </location>
</feature>
<name>A0ABU3VZ68_9GAMM</name>
<evidence type="ECO:0000313" key="3">
    <source>
        <dbReference type="Proteomes" id="UP001269819"/>
    </source>
</evidence>
<gene>
    <name evidence="2" type="ORF">RYS15_12870</name>
</gene>
<keyword evidence="3" id="KW-1185">Reference proteome</keyword>
<dbReference type="RefSeq" id="WP_316974106.1">
    <property type="nucleotide sequence ID" value="NZ_JAWIIJ010000008.1"/>
</dbReference>
<reference evidence="2 3" key="1">
    <citation type="submission" date="2023-10" db="EMBL/GenBank/DDBJ databases">
        <title>Characteristics and mechanism of a salt-tolerant marine origin heterotrophic nitrifying- aerobic denitrifying bacteria Marinobacter xestospongiae HN1.</title>
        <authorList>
            <person name="Qi R."/>
        </authorList>
    </citation>
    <scope>NUCLEOTIDE SEQUENCE [LARGE SCALE GENOMIC DNA]</scope>
    <source>
        <strain evidence="2 3">HN1</strain>
    </source>
</reference>
<evidence type="ECO:0000256" key="1">
    <source>
        <dbReference type="SAM" id="MobiDB-lite"/>
    </source>
</evidence>
<protein>
    <submittedName>
        <fullName evidence="2">Uncharacterized protein</fullName>
    </submittedName>
</protein>
<feature type="region of interest" description="Disordered" evidence="1">
    <location>
        <begin position="27"/>
        <end position="54"/>
    </location>
</feature>
<sequence length="258" mass="28817">MFLNDKDVICGLVLGTVLLVSGCMDSGEATSTESLSLNSRPEQERDMVLEDEPPDDYPSVYTADLSIFGPHPETSVKQNLSEPRFMELSEVEQDKLVSCSMAKGTYSANVALIVAGTEKQLDSIAELEGKPRTVPYGEAAKKRFRKFIEEMVDDDVQFPSGNMWGTDMAEALGHHYGYKHWEEWYALITDDMSNEKEQEVASSLRAKLRAEIWPLCIEQIHTTCFESRPVGSECIDKSLKVTDLPGFDVVSDIYGKPD</sequence>
<organism evidence="2 3">
    <name type="scientific">Marinobacter xestospongiae</name>
    <dbReference type="NCBI Taxonomy" id="994319"/>
    <lineage>
        <taxon>Bacteria</taxon>
        <taxon>Pseudomonadati</taxon>
        <taxon>Pseudomonadota</taxon>
        <taxon>Gammaproteobacteria</taxon>
        <taxon>Pseudomonadales</taxon>
        <taxon>Marinobacteraceae</taxon>
        <taxon>Marinobacter</taxon>
    </lineage>
</organism>
<proteinExistence type="predicted"/>
<dbReference type="Proteomes" id="UP001269819">
    <property type="component" value="Unassembled WGS sequence"/>
</dbReference>
<evidence type="ECO:0000313" key="2">
    <source>
        <dbReference type="EMBL" id="MDV2079579.1"/>
    </source>
</evidence>
<dbReference type="PROSITE" id="PS51257">
    <property type="entry name" value="PROKAR_LIPOPROTEIN"/>
    <property type="match status" value="1"/>
</dbReference>